<organism evidence="1 2">
    <name type="scientific">Colletotrichum scovillei</name>
    <dbReference type="NCBI Taxonomy" id="1209932"/>
    <lineage>
        <taxon>Eukaryota</taxon>
        <taxon>Fungi</taxon>
        <taxon>Dikarya</taxon>
        <taxon>Ascomycota</taxon>
        <taxon>Pezizomycotina</taxon>
        <taxon>Sordariomycetes</taxon>
        <taxon>Hypocreomycetidae</taxon>
        <taxon>Glomerellales</taxon>
        <taxon>Glomerellaceae</taxon>
        <taxon>Colletotrichum</taxon>
        <taxon>Colletotrichum acutatum species complex</taxon>
    </lineage>
</organism>
<keyword evidence="2" id="KW-1185">Reference proteome</keyword>
<dbReference type="Proteomes" id="UP000699042">
    <property type="component" value="Unassembled WGS sequence"/>
</dbReference>
<comment type="caution">
    <text evidence="1">The sequence shown here is derived from an EMBL/GenBank/DDBJ whole genome shotgun (WGS) entry which is preliminary data.</text>
</comment>
<protein>
    <submittedName>
        <fullName evidence="1">Uncharacterized protein</fullName>
    </submittedName>
</protein>
<dbReference type="EMBL" id="JAESDN010000012">
    <property type="protein sequence ID" value="KAG7043272.1"/>
    <property type="molecule type" value="Genomic_DNA"/>
</dbReference>
<name>A0A9P7UCP7_9PEZI</name>
<reference evidence="1" key="1">
    <citation type="submission" date="2021-05" db="EMBL/GenBank/DDBJ databases">
        <title>Comparative genomics of three Colletotrichum scovillei strains and genetic complementation revealed genes involved fungal growth and virulence on chili pepper.</title>
        <authorList>
            <person name="Hsieh D.-K."/>
            <person name="Chuang S.-C."/>
            <person name="Chen C.-Y."/>
            <person name="Chao Y.-T."/>
            <person name="Lu M.-Y.J."/>
            <person name="Lee M.-H."/>
            <person name="Shih M.-C."/>
        </authorList>
    </citation>
    <scope>NUCLEOTIDE SEQUENCE</scope>
    <source>
        <strain evidence="1">Coll-153</strain>
    </source>
</reference>
<dbReference type="AlphaFoldDB" id="A0A9P7UCP7"/>
<sequence>MHRKVRLESTMPCARLNYSYRQYLSFLWRGMFLGSRFKPKRGPRRPGFGCCLRCDALYAMPSRKQRKVTPDDILGSARCCFKMGRLRYTVEKLKGTGPKV</sequence>
<accession>A0A9P7UCP7</accession>
<evidence type="ECO:0000313" key="1">
    <source>
        <dbReference type="EMBL" id="KAG7043272.1"/>
    </source>
</evidence>
<evidence type="ECO:0000313" key="2">
    <source>
        <dbReference type="Proteomes" id="UP000699042"/>
    </source>
</evidence>
<gene>
    <name evidence="1" type="ORF">JMJ77_002978</name>
</gene>
<proteinExistence type="predicted"/>